<comment type="catalytic activity">
    <reaction evidence="7">
        <text>Zn(2+)(in) + 2 H(+)(out) = Zn(2+)(out) + 2 H(+)(in)</text>
        <dbReference type="Rhea" id="RHEA:72627"/>
        <dbReference type="ChEBI" id="CHEBI:15378"/>
        <dbReference type="ChEBI" id="CHEBI:29105"/>
    </reaction>
</comment>
<dbReference type="OrthoDB" id="78669at2759"/>
<dbReference type="InParanoid" id="A0A1X7SUY8"/>
<dbReference type="AlphaFoldDB" id="A0A1X7SUY8"/>
<dbReference type="GO" id="GO:0046872">
    <property type="term" value="F:metal ion binding"/>
    <property type="evidence" value="ECO:0007669"/>
    <property type="project" value="UniProtKB-KW"/>
</dbReference>
<protein>
    <submittedName>
        <fullName evidence="8">Uncharacterized protein</fullName>
    </submittedName>
</protein>
<evidence type="ECO:0000256" key="5">
    <source>
        <dbReference type="ARBA" id="ARBA00022906"/>
    </source>
</evidence>
<dbReference type="PANTHER" id="PTHR45755:SF1">
    <property type="entry name" value="PROTON-COUPLED ZINC ANTIPORTER SLC30A5"/>
    <property type="match status" value="1"/>
</dbReference>
<dbReference type="GO" id="GO:0005794">
    <property type="term" value="C:Golgi apparatus"/>
    <property type="evidence" value="ECO:0007669"/>
    <property type="project" value="UniProtKB-SubCell"/>
</dbReference>
<evidence type="ECO:0000256" key="7">
    <source>
        <dbReference type="ARBA" id="ARBA00048349"/>
    </source>
</evidence>
<accession>A0A1X7SUY8</accession>
<dbReference type="PANTHER" id="PTHR45755">
    <property type="match status" value="1"/>
</dbReference>
<keyword evidence="4" id="KW-0862">Zinc</keyword>
<keyword evidence="6" id="KW-0406">Ion transport</keyword>
<dbReference type="InterPro" id="IPR045316">
    <property type="entry name" value="Msc2-like"/>
</dbReference>
<comment type="subcellular location">
    <subcellularLocation>
        <location evidence="1">Endomembrane system</location>
    </subcellularLocation>
</comment>
<proteinExistence type="predicted"/>
<evidence type="ECO:0000256" key="2">
    <source>
        <dbReference type="ARBA" id="ARBA00022448"/>
    </source>
</evidence>
<evidence type="ECO:0000313" key="8">
    <source>
        <dbReference type="EnsemblMetazoa" id="Aqu2.1.05800_001"/>
    </source>
</evidence>
<keyword evidence="2" id="KW-0813">Transport</keyword>
<dbReference type="GO" id="GO:0015297">
    <property type="term" value="F:antiporter activity"/>
    <property type="evidence" value="ECO:0007669"/>
    <property type="project" value="UniProtKB-KW"/>
</dbReference>
<evidence type="ECO:0000256" key="1">
    <source>
        <dbReference type="ARBA" id="ARBA00004308"/>
    </source>
</evidence>
<dbReference type="GO" id="GO:0006882">
    <property type="term" value="P:intracellular zinc ion homeostasis"/>
    <property type="evidence" value="ECO:0007669"/>
    <property type="project" value="InterPro"/>
</dbReference>
<dbReference type="GO" id="GO:0030658">
    <property type="term" value="C:transport vesicle membrane"/>
    <property type="evidence" value="ECO:0007669"/>
    <property type="project" value="UniProtKB-SubCell"/>
</dbReference>
<dbReference type="GO" id="GO:1904257">
    <property type="term" value="P:zinc ion import into Golgi lumen"/>
    <property type="evidence" value="ECO:0007669"/>
    <property type="project" value="TreeGrafter"/>
</dbReference>
<dbReference type="GO" id="GO:0005385">
    <property type="term" value="F:zinc ion transmembrane transporter activity"/>
    <property type="evidence" value="ECO:0007669"/>
    <property type="project" value="InterPro"/>
</dbReference>
<evidence type="ECO:0000256" key="6">
    <source>
        <dbReference type="ARBA" id="ARBA00023065"/>
    </source>
</evidence>
<keyword evidence="5" id="KW-0864">Zinc transport</keyword>
<organism evidence="8">
    <name type="scientific">Amphimedon queenslandica</name>
    <name type="common">Sponge</name>
    <dbReference type="NCBI Taxonomy" id="400682"/>
    <lineage>
        <taxon>Eukaryota</taxon>
        <taxon>Metazoa</taxon>
        <taxon>Porifera</taxon>
        <taxon>Demospongiae</taxon>
        <taxon>Heteroscleromorpha</taxon>
        <taxon>Haplosclerida</taxon>
        <taxon>Niphatidae</taxon>
        <taxon>Amphimedon</taxon>
    </lineage>
</organism>
<sequence length="96" mass="10679">MLDGVLSHSDAHFWQQSSTQVVGTVHVQVAPSASEQKTAHMITQLFRNKGLALATLQIEKPPFVQSGQRVSYMMQHQSMTQPHVYVDTGPHVIKNV</sequence>
<reference evidence="8" key="1">
    <citation type="submission" date="2017-05" db="UniProtKB">
        <authorList>
            <consortium name="EnsemblMetazoa"/>
        </authorList>
    </citation>
    <scope>IDENTIFICATION</scope>
</reference>
<evidence type="ECO:0000256" key="3">
    <source>
        <dbReference type="ARBA" id="ARBA00022449"/>
    </source>
</evidence>
<keyword evidence="3" id="KW-0050">Antiport</keyword>
<evidence type="ECO:0000256" key="4">
    <source>
        <dbReference type="ARBA" id="ARBA00022833"/>
    </source>
</evidence>
<name>A0A1X7SUY8_AMPQE</name>
<dbReference type="EnsemblMetazoa" id="Aqu2.1.05800_001">
    <property type="protein sequence ID" value="Aqu2.1.05800_001"/>
    <property type="gene ID" value="Aqu2.1.05800"/>
</dbReference>